<organism evidence="1">
    <name type="scientific">Hordeum vulgare subsp. vulgare</name>
    <name type="common">Domesticated barley</name>
    <dbReference type="NCBI Taxonomy" id="112509"/>
    <lineage>
        <taxon>Eukaryota</taxon>
        <taxon>Viridiplantae</taxon>
        <taxon>Streptophyta</taxon>
        <taxon>Embryophyta</taxon>
        <taxon>Tracheophyta</taxon>
        <taxon>Spermatophyta</taxon>
        <taxon>Magnoliopsida</taxon>
        <taxon>Liliopsida</taxon>
        <taxon>Poales</taxon>
        <taxon>Poaceae</taxon>
        <taxon>BOP clade</taxon>
        <taxon>Pooideae</taxon>
        <taxon>Triticodae</taxon>
        <taxon>Triticeae</taxon>
        <taxon>Hordeinae</taxon>
        <taxon>Hordeum</taxon>
    </lineage>
</organism>
<reference evidence="1" key="1">
    <citation type="journal article" date="2011" name="Plant Physiol.">
        <title>Comprehensive sequence analysis of 24,783 barley full-length cDNAs derived from 12 clone libraries.</title>
        <authorList>
            <person name="Matsumoto T."/>
            <person name="Tanaka T."/>
            <person name="Sakai H."/>
            <person name="Amano N."/>
            <person name="Kanamori H."/>
            <person name="Kurita K."/>
            <person name="Kikuta A."/>
            <person name="Kamiya K."/>
            <person name="Yamamoto M."/>
            <person name="Ikawa H."/>
            <person name="Fujii N."/>
            <person name="Hori K."/>
            <person name="Itoh T."/>
            <person name="Sato K."/>
        </authorList>
    </citation>
    <scope>NUCLEOTIDE SEQUENCE</scope>
    <source>
        <tissue evidence="1">Shoot</tissue>
    </source>
</reference>
<dbReference type="EMBL" id="AK357886">
    <property type="protein sequence ID" value="BAJ89100.1"/>
    <property type="molecule type" value="mRNA"/>
</dbReference>
<evidence type="ECO:0000313" key="1">
    <source>
        <dbReference type="EMBL" id="BAJ89100.1"/>
    </source>
</evidence>
<proteinExistence type="evidence at transcript level"/>
<dbReference type="AlphaFoldDB" id="F2D1X9"/>
<protein>
    <submittedName>
        <fullName evidence="1">Predicted protein</fullName>
    </submittedName>
</protein>
<sequence length="62" mass="7223">MGVEPWRTRNLLFKPHFTSKLTVCQTADALRAPERRICVDRYTTTFQIKSADARHACSYCFN</sequence>
<name>F2D1X9_HORVV</name>
<accession>F2D1X9</accession>